<protein>
    <submittedName>
        <fullName evidence="3">Ricin B lectin domain-containing protein</fullName>
    </submittedName>
</protein>
<keyword evidence="1" id="KW-0732">Signal</keyword>
<dbReference type="Gene3D" id="2.80.10.50">
    <property type="match status" value="2"/>
</dbReference>
<name>A0AAD6ZPV9_9AGAR</name>
<dbReference type="SUPFAM" id="SSF50370">
    <property type="entry name" value="Ricin B-like lectins"/>
    <property type="match status" value="2"/>
</dbReference>
<dbReference type="Pfam" id="PF00652">
    <property type="entry name" value="Ricin_B_lectin"/>
    <property type="match status" value="1"/>
</dbReference>
<organism evidence="3 4">
    <name type="scientific">Mycena albidolilacea</name>
    <dbReference type="NCBI Taxonomy" id="1033008"/>
    <lineage>
        <taxon>Eukaryota</taxon>
        <taxon>Fungi</taxon>
        <taxon>Dikarya</taxon>
        <taxon>Basidiomycota</taxon>
        <taxon>Agaricomycotina</taxon>
        <taxon>Agaricomycetes</taxon>
        <taxon>Agaricomycetidae</taxon>
        <taxon>Agaricales</taxon>
        <taxon>Marasmiineae</taxon>
        <taxon>Mycenaceae</taxon>
        <taxon>Mycena</taxon>
    </lineage>
</organism>
<reference evidence="3" key="1">
    <citation type="submission" date="2023-03" db="EMBL/GenBank/DDBJ databases">
        <title>Massive genome expansion in bonnet fungi (Mycena s.s.) driven by repeated elements and novel gene families across ecological guilds.</title>
        <authorList>
            <consortium name="Lawrence Berkeley National Laboratory"/>
            <person name="Harder C.B."/>
            <person name="Miyauchi S."/>
            <person name="Viragh M."/>
            <person name="Kuo A."/>
            <person name="Thoen E."/>
            <person name="Andreopoulos B."/>
            <person name="Lu D."/>
            <person name="Skrede I."/>
            <person name="Drula E."/>
            <person name="Henrissat B."/>
            <person name="Morin E."/>
            <person name="Kohler A."/>
            <person name="Barry K."/>
            <person name="LaButti K."/>
            <person name="Morin E."/>
            <person name="Salamov A."/>
            <person name="Lipzen A."/>
            <person name="Mereny Z."/>
            <person name="Hegedus B."/>
            <person name="Baldrian P."/>
            <person name="Stursova M."/>
            <person name="Weitz H."/>
            <person name="Taylor A."/>
            <person name="Grigoriev I.V."/>
            <person name="Nagy L.G."/>
            <person name="Martin F."/>
            <person name="Kauserud H."/>
        </authorList>
    </citation>
    <scope>NUCLEOTIDE SEQUENCE</scope>
    <source>
        <strain evidence="3">CBHHK002</strain>
    </source>
</reference>
<evidence type="ECO:0000313" key="4">
    <source>
        <dbReference type="Proteomes" id="UP001218218"/>
    </source>
</evidence>
<feature type="signal peptide" evidence="1">
    <location>
        <begin position="1"/>
        <end position="21"/>
    </location>
</feature>
<dbReference type="EMBL" id="JARIHO010000033">
    <property type="protein sequence ID" value="KAJ7334020.1"/>
    <property type="molecule type" value="Genomic_DNA"/>
</dbReference>
<dbReference type="AlphaFoldDB" id="A0AAD6ZPV9"/>
<sequence length="302" mass="32638">MFLRNIVSLLCLRLHFPSCQCSATNPSVQIKTALASNKCLTAASNADGAAVTIETCTNITTLNSWVLPGRPGEIGTISIFGDKCLDVTNGANTDGTKLQIWTCALGNTNQMWLPAGQDNTIAWAVQNKCVDLTNRNLADGNQVQIWDCDAQNSNQKWNSVAALPTTVLSKAHLSFSLMLEKDRSLCVAVNSPQAGSPLVIEKCSPNSVFQTFNRPTPLDKIILFGLCIAPVDQIATPSGAKLVLAECEDSNAEKWNIFPGNALGVLTHFQLQLWDCSATAPTGAFENTNQEWIVTNYIPPRI</sequence>
<evidence type="ECO:0000313" key="3">
    <source>
        <dbReference type="EMBL" id="KAJ7334020.1"/>
    </source>
</evidence>
<evidence type="ECO:0000259" key="2">
    <source>
        <dbReference type="SMART" id="SM00458"/>
    </source>
</evidence>
<dbReference type="InterPro" id="IPR035992">
    <property type="entry name" value="Ricin_B-like_lectins"/>
</dbReference>
<dbReference type="InterPro" id="IPR000772">
    <property type="entry name" value="Ricin_B_lectin"/>
</dbReference>
<accession>A0AAD6ZPV9</accession>
<dbReference type="SMART" id="SM00458">
    <property type="entry name" value="RICIN"/>
    <property type="match status" value="2"/>
</dbReference>
<feature type="chain" id="PRO_5042100401" evidence="1">
    <location>
        <begin position="22"/>
        <end position="302"/>
    </location>
</feature>
<dbReference type="CDD" id="cd00161">
    <property type="entry name" value="beta-trefoil_Ricin-like"/>
    <property type="match status" value="1"/>
</dbReference>
<keyword evidence="4" id="KW-1185">Reference proteome</keyword>
<comment type="caution">
    <text evidence="3">The sequence shown here is derived from an EMBL/GenBank/DDBJ whole genome shotgun (WGS) entry which is preliminary data.</text>
</comment>
<feature type="domain" description="Ricin B lectin" evidence="2">
    <location>
        <begin position="26"/>
        <end position="160"/>
    </location>
</feature>
<evidence type="ECO:0000256" key="1">
    <source>
        <dbReference type="SAM" id="SignalP"/>
    </source>
</evidence>
<feature type="domain" description="Ricin B lectin" evidence="2">
    <location>
        <begin position="175"/>
        <end position="295"/>
    </location>
</feature>
<dbReference type="Proteomes" id="UP001218218">
    <property type="component" value="Unassembled WGS sequence"/>
</dbReference>
<dbReference type="PROSITE" id="PS50231">
    <property type="entry name" value="RICIN_B_LECTIN"/>
    <property type="match status" value="2"/>
</dbReference>
<gene>
    <name evidence="3" type="ORF">DFH08DRAFT_1019909</name>
</gene>
<proteinExistence type="predicted"/>